<keyword evidence="2" id="KW-0472">Membrane</keyword>
<protein>
    <recommendedName>
        <fullName evidence="3">DUF6534 domain-containing protein</fullName>
    </recommendedName>
</protein>
<comment type="caution">
    <text evidence="4">The sequence shown here is derived from an EMBL/GenBank/DDBJ whole genome shotgun (WGS) entry which is preliminary data.</text>
</comment>
<name>A0A9P5NW84_GYMJU</name>
<dbReference type="OrthoDB" id="3223377at2759"/>
<dbReference type="PANTHER" id="PTHR40465:SF1">
    <property type="entry name" value="DUF6534 DOMAIN-CONTAINING PROTEIN"/>
    <property type="match status" value="1"/>
</dbReference>
<dbReference type="InterPro" id="IPR045339">
    <property type="entry name" value="DUF6534"/>
</dbReference>
<sequence length="329" mass="35705">MDSSSLPPLPPDIGRIAGPLVVGYLLHWGLFGVLSMQVYVYYLAFPNDPRGTKALVYGVYAAEVAQTLMLADKAFQTFATGFGNIEAIANGGSLWFSIPIISSVVAFVVQVFYAYRIYVLAKSYIVSALIFLLALFQLGGGIATGIIAHQVTLFTDFLITKTFIATGVWNGGSAACDVVIAAGMTYYLSKRKSAWKPTQRVVQRLIRLIVETGTLTATIAIVNLALSLLPGKPTYYQTTSAILGKVYSTTMMVVFNSRMKIGKNDNNSYDHMSSTQHMNDNPPRRPAIALAHGGVVVTREEYSVPLDEWNSSGKKESGGSRAETPLPRP</sequence>
<evidence type="ECO:0000256" key="2">
    <source>
        <dbReference type="SAM" id="Phobius"/>
    </source>
</evidence>
<evidence type="ECO:0000259" key="3">
    <source>
        <dbReference type="Pfam" id="PF20152"/>
    </source>
</evidence>
<dbReference type="PANTHER" id="PTHR40465">
    <property type="entry name" value="CHROMOSOME 1, WHOLE GENOME SHOTGUN SEQUENCE"/>
    <property type="match status" value="1"/>
</dbReference>
<feature type="region of interest" description="Disordered" evidence="1">
    <location>
        <begin position="306"/>
        <end position="329"/>
    </location>
</feature>
<feature type="transmembrane region" description="Helical" evidence="2">
    <location>
        <begin position="20"/>
        <end position="42"/>
    </location>
</feature>
<dbReference type="EMBL" id="JADNYJ010000006">
    <property type="protein sequence ID" value="KAF8910655.1"/>
    <property type="molecule type" value="Genomic_DNA"/>
</dbReference>
<accession>A0A9P5NW84</accession>
<keyword evidence="2" id="KW-1133">Transmembrane helix</keyword>
<keyword evidence="2" id="KW-0812">Transmembrane</keyword>
<evidence type="ECO:0000313" key="5">
    <source>
        <dbReference type="Proteomes" id="UP000724874"/>
    </source>
</evidence>
<feature type="transmembrane region" description="Helical" evidence="2">
    <location>
        <begin position="208"/>
        <end position="229"/>
    </location>
</feature>
<dbReference type="AlphaFoldDB" id="A0A9P5NW84"/>
<dbReference type="Proteomes" id="UP000724874">
    <property type="component" value="Unassembled WGS sequence"/>
</dbReference>
<evidence type="ECO:0000256" key="1">
    <source>
        <dbReference type="SAM" id="MobiDB-lite"/>
    </source>
</evidence>
<proteinExistence type="predicted"/>
<gene>
    <name evidence="4" type="ORF">CPB84DRAFT_1702355</name>
</gene>
<organism evidence="4 5">
    <name type="scientific">Gymnopilus junonius</name>
    <name type="common">Spectacular rustgill mushroom</name>
    <name type="synonym">Gymnopilus spectabilis subsp. junonius</name>
    <dbReference type="NCBI Taxonomy" id="109634"/>
    <lineage>
        <taxon>Eukaryota</taxon>
        <taxon>Fungi</taxon>
        <taxon>Dikarya</taxon>
        <taxon>Basidiomycota</taxon>
        <taxon>Agaricomycotina</taxon>
        <taxon>Agaricomycetes</taxon>
        <taxon>Agaricomycetidae</taxon>
        <taxon>Agaricales</taxon>
        <taxon>Agaricineae</taxon>
        <taxon>Hymenogastraceae</taxon>
        <taxon>Gymnopilus</taxon>
    </lineage>
</organism>
<feature type="domain" description="DUF6534" evidence="3">
    <location>
        <begin position="173"/>
        <end position="259"/>
    </location>
</feature>
<evidence type="ECO:0000313" key="4">
    <source>
        <dbReference type="EMBL" id="KAF8910655.1"/>
    </source>
</evidence>
<dbReference type="Pfam" id="PF20152">
    <property type="entry name" value="DUF6534"/>
    <property type="match status" value="1"/>
</dbReference>
<reference evidence="4" key="1">
    <citation type="submission" date="2020-11" db="EMBL/GenBank/DDBJ databases">
        <authorList>
            <consortium name="DOE Joint Genome Institute"/>
            <person name="Ahrendt S."/>
            <person name="Riley R."/>
            <person name="Andreopoulos W."/>
            <person name="LaButti K."/>
            <person name="Pangilinan J."/>
            <person name="Ruiz-duenas F.J."/>
            <person name="Barrasa J.M."/>
            <person name="Sanchez-Garcia M."/>
            <person name="Camarero S."/>
            <person name="Miyauchi S."/>
            <person name="Serrano A."/>
            <person name="Linde D."/>
            <person name="Babiker R."/>
            <person name="Drula E."/>
            <person name="Ayuso-Fernandez I."/>
            <person name="Pacheco R."/>
            <person name="Padilla G."/>
            <person name="Ferreira P."/>
            <person name="Barriuso J."/>
            <person name="Kellner H."/>
            <person name="Castanera R."/>
            <person name="Alfaro M."/>
            <person name="Ramirez L."/>
            <person name="Pisabarro A.G."/>
            <person name="Kuo A."/>
            <person name="Tritt A."/>
            <person name="Lipzen A."/>
            <person name="He G."/>
            <person name="Yan M."/>
            <person name="Ng V."/>
            <person name="Cullen D."/>
            <person name="Martin F."/>
            <person name="Rosso M.-N."/>
            <person name="Henrissat B."/>
            <person name="Hibbett D."/>
            <person name="Martinez A.T."/>
            <person name="Grigoriev I.V."/>
        </authorList>
    </citation>
    <scope>NUCLEOTIDE SEQUENCE</scope>
    <source>
        <strain evidence="4">AH 44721</strain>
    </source>
</reference>
<feature type="transmembrane region" description="Helical" evidence="2">
    <location>
        <begin position="168"/>
        <end position="188"/>
    </location>
</feature>
<feature type="transmembrane region" description="Helical" evidence="2">
    <location>
        <begin position="235"/>
        <end position="255"/>
    </location>
</feature>
<feature type="transmembrane region" description="Helical" evidence="2">
    <location>
        <begin position="54"/>
        <end position="71"/>
    </location>
</feature>
<feature type="transmembrane region" description="Helical" evidence="2">
    <location>
        <begin position="91"/>
        <end position="113"/>
    </location>
</feature>
<feature type="transmembrane region" description="Helical" evidence="2">
    <location>
        <begin position="125"/>
        <end position="148"/>
    </location>
</feature>
<keyword evidence="5" id="KW-1185">Reference proteome</keyword>